<organism evidence="2 3">
    <name type="scientific">Nocardia fusca</name>
    <dbReference type="NCBI Taxonomy" id="941183"/>
    <lineage>
        <taxon>Bacteria</taxon>
        <taxon>Bacillati</taxon>
        <taxon>Actinomycetota</taxon>
        <taxon>Actinomycetes</taxon>
        <taxon>Mycobacteriales</taxon>
        <taxon>Nocardiaceae</taxon>
        <taxon>Nocardia</taxon>
    </lineage>
</organism>
<dbReference type="SUPFAM" id="SSF53474">
    <property type="entry name" value="alpha/beta-Hydrolases"/>
    <property type="match status" value="1"/>
</dbReference>
<accession>A0ABV3F8Z6</accession>
<reference evidence="2 3" key="1">
    <citation type="submission" date="2024-06" db="EMBL/GenBank/DDBJ databases">
        <title>The Natural Products Discovery Center: Release of the First 8490 Sequenced Strains for Exploring Actinobacteria Biosynthetic Diversity.</title>
        <authorList>
            <person name="Kalkreuter E."/>
            <person name="Kautsar S.A."/>
            <person name="Yang D."/>
            <person name="Bader C.D."/>
            <person name="Teijaro C.N."/>
            <person name="Fluegel L."/>
            <person name="Davis C.M."/>
            <person name="Simpson J.R."/>
            <person name="Lauterbach L."/>
            <person name="Steele A.D."/>
            <person name="Gui C."/>
            <person name="Meng S."/>
            <person name="Li G."/>
            <person name="Viehrig K."/>
            <person name="Ye F."/>
            <person name="Su P."/>
            <person name="Kiefer A.F."/>
            <person name="Nichols A."/>
            <person name="Cepeda A.J."/>
            <person name="Yan W."/>
            <person name="Fan B."/>
            <person name="Jiang Y."/>
            <person name="Adhikari A."/>
            <person name="Zheng C.-J."/>
            <person name="Schuster L."/>
            <person name="Cowan T.M."/>
            <person name="Smanski M.J."/>
            <person name="Chevrette M.G."/>
            <person name="De Carvalho L.P.S."/>
            <person name="Shen B."/>
        </authorList>
    </citation>
    <scope>NUCLEOTIDE SEQUENCE [LARGE SCALE GENOMIC DNA]</scope>
    <source>
        <strain evidence="2 3">NPDC050671</strain>
    </source>
</reference>
<protein>
    <submittedName>
        <fullName evidence="2">Alpha/beta hydrolase</fullName>
    </submittedName>
</protein>
<dbReference type="Proteomes" id="UP001551658">
    <property type="component" value="Unassembled WGS sequence"/>
</dbReference>
<evidence type="ECO:0000259" key="1">
    <source>
        <dbReference type="Pfam" id="PF00561"/>
    </source>
</evidence>
<proteinExistence type="predicted"/>
<keyword evidence="2" id="KW-0378">Hydrolase</keyword>
<dbReference type="RefSeq" id="WP_357979025.1">
    <property type="nucleotide sequence ID" value="NZ_JBFAIH010000008.1"/>
</dbReference>
<dbReference type="PANTHER" id="PTHR43433">
    <property type="entry name" value="HYDROLASE, ALPHA/BETA FOLD FAMILY PROTEIN"/>
    <property type="match status" value="1"/>
</dbReference>
<dbReference type="InterPro" id="IPR050471">
    <property type="entry name" value="AB_hydrolase"/>
</dbReference>
<dbReference type="InterPro" id="IPR000073">
    <property type="entry name" value="AB_hydrolase_1"/>
</dbReference>
<dbReference type="GO" id="GO:0016787">
    <property type="term" value="F:hydrolase activity"/>
    <property type="evidence" value="ECO:0007669"/>
    <property type="project" value="UniProtKB-KW"/>
</dbReference>
<keyword evidence="3" id="KW-1185">Reference proteome</keyword>
<evidence type="ECO:0000313" key="3">
    <source>
        <dbReference type="Proteomes" id="UP001551658"/>
    </source>
</evidence>
<sequence>MPAHAAWEPRRWARNGAVRLAFDRYLPERGGEPLLIATGLGANRHWLPDGFCEQLTEHGFAVARYDQRDSGESTHLPPTAVRNPITALLTRRGADYTAEDMADDAVAVLDELGWHSAHVLGVSLGGAVVQRLALRHSPRVRTLTSADAVPGDVTGLRTLRYIRLRTLAKFARVKFPDTREGAIEAGVTVAKLLASPRHEFDETAVRARLEAEPDSGIHDAQAQSRQIGARWSGPAITAITRPTLVVHGEDDPLIVPGAARAIASRIPGSRLLILPGVGHDLPEHAWQPLATAIRELADGSAR</sequence>
<dbReference type="Pfam" id="PF00561">
    <property type="entry name" value="Abhydrolase_1"/>
    <property type="match status" value="1"/>
</dbReference>
<dbReference type="EMBL" id="JBFAIH010000008">
    <property type="protein sequence ID" value="MEV0364117.1"/>
    <property type="molecule type" value="Genomic_DNA"/>
</dbReference>
<dbReference type="PANTHER" id="PTHR43433:SF5">
    <property type="entry name" value="AB HYDROLASE-1 DOMAIN-CONTAINING PROTEIN"/>
    <property type="match status" value="1"/>
</dbReference>
<gene>
    <name evidence="2" type="ORF">AB0H72_15580</name>
</gene>
<dbReference type="Gene3D" id="3.40.50.1820">
    <property type="entry name" value="alpha/beta hydrolase"/>
    <property type="match status" value="1"/>
</dbReference>
<dbReference type="InterPro" id="IPR029058">
    <property type="entry name" value="AB_hydrolase_fold"/>
</dbReference>
<evidence type="ECO:0000313" key="2">
    <source>
        <dbReference type="EMBL" id="MEV0364117.1"/>
    </source>
</evidence>
<feature type="domain" description="AB hydrolase-1" evidence="1">
    <location>
        <begin position="33"/>
        <end position="281"/>
    </location>
</feature>
<comment type="caution">
    <text evidence="2">The sequence shown here is derived from an EMBL/GenBank/DDBJ whole genome shotgun (WGS) entry which is preliminary data.</text>
</comment>
<name>A0ABV3F8Z6_9NOCA</name>